<dbReference type="Proteomes" id="UP001211907">
    <property type="component" value="Unassembled WGS sequence"/>
</dbReference>
<reference evidence="1" key="1">
    <citation type="submission" date="2020-05" db="EMBL/GenBank/DDBJ databases">
        <title>Phylogenomic resolution of chytrid fungi.</title>
        <authorList>
            <person name="Stajich J.E."/>
            <person name="Amses K."/>
            <person name="Simmons R."/>
            <person name="Seto K."/>
            <person name="Myers J."/>
            <person name="Bonds A."/>
            <person name="Quandt C.A."/>
            <person name="Barry K."/>
            <person name="Liu P."/>
            <person name="Grigoriev I."/>
            <person name="Longcore J.E."/>
            <person name="James T.Y."/>
        </authorList>
    </citation>
    <scope>NUCLEOTIDE SEQUENCE</scope>
    <source>
        <strain evidence="1">JEL0513</strain>
    </source>
</reference>
<name>A0AAD5SYW5_9FUNG</name>
<accession>A0AAD5SYW5</accession>
<keyword evidence="2" id="KW-1185">Reference proteome</keyword>
<organism evidence="1 2">
    <name type="scientific">Physocladia obscura</name>
    <dbReference type="NCBI Taxonomy" id="109957"/>
    <lineage>
        <taxon>Eukaryota</taxon>
        <taxon>Fungi</taxon>
        <taxon>Fungi incertae sedis</taxon>
        <taxon>Chytridiomycota</taxon>
        <taxon>Chytridiomycota incertae sedis</taxon>
        <taxon>Chytridiomycetes</taxon>
        <taxon>Chytridiales</taxon>
        <taxon>Chytriomycetaceae</taxon>
        <taxon>Physocladia</taxon>
    </lineage>
</organism>
<proteinExistence type="predicted"/>
<evidence type="ECO:0000313" key="1">
    <source>
        <dbReference type="EMBL" id="KAJ3119920.1"/>
    </source>
</evidence>
<gene>
    <name evidence="1" type="ORF">HK100_000107</name>
</gene>
<protein>
    <submittedName>
        <fullName evidence="1">Uncharacterized protein</fullName>
    </submittedName>
</protein>
<sequence>MISSRMNGLQVDRRKTKHSASAALVALRNKTASLVAMNFSATERKSSAFSISSSNSVFYSNITAIFKGKYTPSFLSNDSNPFRGSFDWEYPGSFSLHLFDRYSMAPHVTPMPNISIVEGILQIKVPGRKRIEYKTKAGRRKTVKSRKSRILDVPVYGFHFIGSGEVALFGFTNGNQSVVPDFDPTFSFLQDFQAFEQAKQVVLNYYTESQQNLEYLIDDNSNAFITCNYSSSYSYIQLS</sequence>
<comment type="caution">
    <text evidence="1">The sequence shown here is derived from an EMBL/GenBank/DDBJ whole genome shotgun (WGS) entry which is preliminary data.</text>
</comment>
<evidence type="ECO:0000313" key="2">
    <source>
        <dbReference type="Proteomes" id="UP001211907"/>
    </source>
</evidence>
<dbReference type="EMBL" id="JADGJH010001013">
    <property type="protein sequence ID" value="KAJ3119920.1"/>
    <property type="molecule type" value="Genomic_DNA"/>
</dbReference>
<dbReference type="AlphaFoldDB" id="A0AAD5SYW5"/>